<dbReference type="PROSITE" id="PS50931">
    <property type="entry name" value="HTH_LYSR"/>
    <property type="match status" value="1"/>
</dbReference>
<dbReference type="Pfam" id="PF00126">
    <property type="entry name" value="HTH_1"/>
    <property type="match status" value="1"/>
</dbReference>
<reference evidence="6" key="1">
    <citation type="submission" date="2020-10" db="EMBL/GenBank/DDBJ databases">
        <authorList>
            <person name="Gilroy R."/>
        </authorList>
    </citation>
    <scope>NUCLEOTIDE SEQUENCE</scope>
    <source>
        <strain evidence="6">ChiSxjej2B14-6234</strain>
    </source>
</reference>
<dbReference type="Pfam" id="PF03466">
    <property type="entry name" value="LysR_substrate"/>
    <property type="match status" value="1"/>
</dbReference>
<evidence type="ECO:0000313" key="6">
    <source>
        <dbReference type="EMBL" id="HIQ72632.1"/>
    </source>
</evidence>
<comment type="similarity">
    <text evidence="1">Belongs to the LysR transcriptional regulatory family.</text>
</comment>
<dbReference type="AlphaFoldDB" id="A0A9D0ZBA6"/>
<organism evidence="6 7">
    <name type="scientific">Candidatus Onthenecus intestinigallinarum</name>
    <dbReference type="NCBI Taxonomy" id="2840875"/>
    <lineage>
        <taxon>Bacteria</taxon>
        <taxon>Bacillati</taxon>
        <taxon>Bacillota</taxon>
        <taxon>Clostridia</taxon>
        <taxon>Eubacteriales</taxon>
        <taxon>Candidatus Onthenecus</taxon>
    </lineage>
</organism>
<dbReference type="PANTHER" id="PTHR30419:SF8">
    <property type="entry name" value="NITROGEN ASSIMILATION TRANSCRIPTIONAL ACTIVATOR-RELATED"/>
    <property type="match status" value="1"/>
</dbReference>
<dbReference type="GO" id="GO:0003677">
    <property type="term" value="F:DNA binding"/>
    <property type="evidence" value="ECO:0007669"/>
    <property type="project" value="UniProtKB-KW"/>
</dbReference>
<feature type="domain" description="HTH lysR-type" evidence="5">
    <location>
        <begin position="1"/>
        <end position="58"/>
    </location>
</feature>
<evidence type="ECO:0000256" key="1">
    <source>
        <dbReference type="ARBA" id="ARBA00009437"/>
    </source>
</evidence>
<dbReference type="InterPro" id="IPR000847">
    <property type="entry name" value="LysR_HTH_N"/>
</dbReference>
<keyword evidence="4" id="KW-0804">Transcription</keyword>
<evidence type="ECO:0000256" key="4">
    <source>
        <dbReference type="ARBA" id="ARBA00023163"/>
    </source>
</evidence>
<dbReference type="CDD" id="cd05466">
    <property type="entry name" value="PBP2_LTTR_substrate"/>
    <property type="match status" value="1"/>
</dbReference>
<dbReference type="Gene3D" id="1.10.10.10">
    <property type="entry name" value="Winged helix-like DNA-binding domain superfamily/Winged helix DNA-binding domain"/>
    <property type="match status" value="1"/>
</dbReference>
<reference evidence="6" key="2">
    <citation type="journal article" date="2021" name="PeerJ">
        <title>Extensive microbial diversity within the chicken gut microbiome revealed by metagenomics and culture.</title>
        <authorList>
            <person name="Gilroy R."/>
            <person name="Ravi A."/>
            <person name="Getino M."/>
            <person name="Pursley I."/>
            <person name="Horton D.L."/>
            <person name="Alikhan N.F."/>
            <person name="Baker D."/>
            <person name="Gharbi K."/>
            <person name="Hall N."/>
            <person name="Watson M."/>
            <person name="Adriaenssens E.M."/>
            <person name="Foster-Nyarko E."/>
            <person name="Jarju S."/>
            <person name="Secka A."/>
            <person name="Antonio M."/>
            <person name="Oren A."/>
            <person name="Chaudhuri R.R."/>
            <person name="La Ragione R."/>
            <person name="Hildebrand F."/>
            <person name="Pallen M.J."/>
        </authorList>
    </citation>
    <scope>NUCLEOTIDE SEQUENCE</scope>
    <source>
        <strain evidence="6">ChiSxjej2B14-6234</strain>
    </source>
</reference>
<dbReference type="SUPFAM" id="SSF46785">
    <property type="entry name" value="Winged helix' DNA-binding domain"/>
    <property type="match status" value="1"/>
</dbReference>
<keyword evidence="2" id="KW-0805">Transcription regulation</keyword>
<evidence type="ECO:0000256" key="3">
    <source>
        <dbReference type="ARBA" id="ARBA00023125"/>
    </source>
</evidence>
<name>A0A9D0ZBA6_9FIRM</name>
<dbReference type="EMBL" id="DVFJ01000037">
    <property type="protein sequence ID" value="HIQ72632.1"/>
    <property type="molecule type" value="Genomic_DNA"/>
</dbReference>
<dbReference type="Proteomes" id="UP000886887">
    <property type="component" value="Unassembled WGS sequence"/>
</dbReference>
<dbReference type="Gene3D" id="3.40.190.290">
    <property type="match status" value="1"/>
</dbReference>
<dbReference type="FunFam" id="1.10.10.10:FF:000001">
    <property type="entry name" value="LysR family transcriptional regulator"/>
    <property type="match status" value="1"/>
</dbReference>
<gene>
    <name evidence="6" type="ORF">IAB73_10550</name>
</gene>
<dbReference type="GO" id="GO:0005829">
    <property type="term" value="C:cytosol"/>
    <property type="evidence" value="ECO:0007669"/>
    <property type="project" value="TreeGrafter"/>
</dbReference>
<proteinExistence type="inferred from homology"/>
<dbReference type="InterPro" id="IPR036388">
    <property type="entry name" value="WH-like_DNA-bd_sf"/>
</dbReference>
<dbReference type="GO" id="GO:0003700">
    <property type="term" value="F:DNA-binding transcription factor activity"/>
    <property type="evidence" value="ECO:0007669"/>
    <property type="project" value="InterPro"/>
</dbReference>
<protein>
    <submittedName>
        <fullName evidence="6">LysR family transcriptional regulator</fullName>
    </submittedName>
</protein>
<dbReference type="InterPro" id="IPR036390">
    <property type="entry name" value="WH_DNA-bd_sf"/>
</dbReference>
<evidence type="ECO:0000256" key="2">
    <source>
        <dbReference type="ARBA" id="ARBA00023015"/>
    </source>
</evidence>
<dbReference type="InterPro" id="IPR050950">
    <property type="entry name" value="HTH-type_LysR_regulators"/>
</dbReference>
<evidence type="ECO:0000259" key="5">
    <source>
        <dbReference type="PROSITE" id="PS50931"/>
    </source>
</evidence>
<keyword evidence="3" id="KW-0238">DNA-binding</keyword>
<sequence length="296" mass="33468">MELRVLRYFLMVAREENITHAAQLLHVTQPTLSRQIQDLEEELGAKLFVRSNHRIVLTPDGLLLRRRAQEIVDLADRTQRDFAAREEELTGEIAIGSGETRSVSVLAEMLATYRQRYPRVSYRFYSGNADQIKERIENGTLDVGLLLEPVDISRYAFLRVPIREEWGVLTREDSPLGTLASVHPEDLARRPLMLPGRALVQNELANWFGGSVDQLQIPIRYNLLYNAAMLVKGGFGDALTIRLDCAYPGLRFVPLEPPIRLGSVLVWKKQQATSPAVGAWISHAKQCLKDISNDAR</sequence>
<accession>A0A9D0ZBA6</accession>
<dbReference type="PRINTS" id="PR00039">
    <property type="entry name" value="HTHLYSR"/>
</dbReference>
<dbReference type="InterPro" id="IPR005119">
    <property type="entry name" value="LysR_subst-bd"/>
</dbReference>
<dbReference type="PANTHER" id="PTHR30419">
    <property type="entry name" value="HTH-TYPE TRANSCRIPTIONAL REGULATOR YBHD"/>
    <property type="match status" value="1"/>
</dbReference>
<comment type="caution">
    <text evidence="6">The sequence shown here is derived from an EMBL/GenBank/DDBJ whole genome shotgun (WGS) entry which is preliminary data.</text>
</comment>
<dbReference type="SUPFAM" id="SSF53850">
    <property type="entry name" value="Periplasmic binding protein-like II"/>
    <property type="match status" value="1"/>
</dbReference>
<evidence type="ECO:0000313" key="7">
    <source>
        <dbReference type="Proteomes" id="UP000886887"/>
    </source>
</evidence>